<organism evidence="1 2">
    <name type="scientific">Cladophialophora chaetospira</name>
    <dbReference type="NCBI Taxonomy" id="386627"/>
    <lineage>
        <taxon>Eukaryota</taxon>
        <taxon>Fungi</taxon>
        <taxon>Dikarya</taxon>
        <taxon>Ascomycota</taxon>
        <taxon>Pezizomycotina</taxon>
        <taxon>Eurotiomycetes</taxon>
        <taxon>Chaetothyriomycetidae</taxon>
        <taxon>Chaetothyriales</taxon>
        <taxon>Herpotrichiellaceae</taxon>
        <taxon>Cladophialophora</taxon>
    </lineage>
</organism>
<evidence type="ECO:0000313" key="1">
    <source>
        <dbReference type="EMBL" id="KAJ9614352.1"/>
    </source>
</evidence>
<reference evidence="1" key="1">
    <citation type="submission" date="2022-10" db="EMBL/GenBank/DDBJ databases">
        <title>Culturing micro-colonial fungi from biological soil crusts in the Mojave desert and describing Neophaeococcomyces mojavensis, and introducing the new genera and species Taxawa tesnikishii.</title>
        <authorList>
            <person name="Kurbessoian T."/>
            <person name="Stajich J.E."/>
        </authorList>
    </citation>
    <scope>NUCLEOTIDE SEQUENCE</scope>
    <source>
        <strain evidence="1">TK_41</strain>
    </source>
</reference>
<dbReference type="EMBL" id="JAPDRK010000003">
    <property type="protein sequence ID" value="KAJ9614352.1"/>
    <property type="molecule type" value="Genomic_DNA"/>
</dbReference>
<evidence type="ECO:0000313" key="2">
    <source>
        <dbReference type="Proteomes" id="UP001172673"/>
    </source>
</evidence>
<gene>
    <name evidence="1" type="ORF">H2200_002488</name>
</gene>
<keyword evidence="2" id="KW-1185">Reference proteome</keyword>
<proteinExistence type="predicted"/>
<dbReference type="Proteomes" id="UP001172673">
    <property type="component" value="Unassembled WGS sequence"/>
</dbReference>
<name>A0AA38XJ05_9EURO</name>
<sequence>MDLWLSEKLDMSPRIERIWRILHTSMAMGMLGALDFDEEPEDDNGPDTEMDVGKLCVPEI</sequence>
<dbReference type="AlphaFoldDB" id="A0AA38XJ05"/>
<accession>A0AA38XJ05</accession>
<protein>
    <submittedName>
        <fullName evidence="1">Uncharacterized protein</fullName>
    </submittedName>
</protein>
<comment type="caution">
    <text evidence="1">The sequence shown here is derived from an EMBL/GenBank/DDBJ whole genome shotgun (WGS) entry which is preliminary data.</text>
</comment>